<dbReference type="EMBL" id="VCPC01000002">
    <property type="protein sequence ID" value="TMV13041.1"/>
    <property type="molecule type" value="Genomic_DNA"/>
</dbReference>
<dbReference type="PROSITE" id="PS00455">
    <property type="entry name" value="AMP_BINDING"/>
    <property type="match status" value="1"/>
</dbReference>
<dbReference type="Pfam" id="PF13193">
    <property type="entry name" value="AMP-binding_C"/>
    <property type="match status" value="1"/>
</dbReference>
<name>A0ABY2X9M5_9RHOB</name>
<gene>
    <name evidence="5" type="ORF">FGK64_09630</name>
</gene>
<proteinExistence type="predicted"/>
<dbReference type="InterPro" id="IPR045851">
    <property type="entry name" value="AMP-bd_C_sf"/>
</dbReference>
<comment type="caution">
    <text evidence="5">The sequence shown here is derived from an EMBL/GenBank/DDBJ whole genome shotgun (WGS) entry which is preliminary data.</text>
</comment>
<feature type="domain" description="AMP-dependent synthetase/ligase" evidence="3">
    <location>
        <begin position="27"/>
        <end position="367"/>
    </location>
</feature>
<dbReference type="InterPro" id="IPR020845">
    <property type="entry name" value="AMP-binding_CS"/>
</dbReference>
<accession>A0ABY2X9M5</accession>
<protein>
    <submittedName>
        <fullName evidence="5">Acyl--CoA ligase</fullName>
    </submittedName>
</protein>
<dbReference type="Proteomes" id="UP001191082">
    <property type="component" value="Unassembled WGS sequence"/>
</dbReference>
<dbReference type="GO" id="GO:0016874">
    <property type="term" value="F:ligase activity"/>
    <property type="evidence" value="ECO:0007669"/>
    <property type="project" value="UniProtKB-KW"/>
</dbReference>
<sequence length="505" mass="53608">MVSIFDQGPPPPCPAPFNMAAHVLARGRATPDKPALQVLSETGAQTWSHGEISAAVQGTGTGLLQAGLAPGDIVVLRLGNTIDFPIAYLGAIAAGIVPVPTSSQLTEPEVADILADLSPAAVLRDPNVTGAPGHREIGLPELQAMRALPPCDFDMGPPDRLGYIVYTSGTSGRPRPVAHAHRAIWARQMMFDGWYGLRVDDRLLHAGAFNWTYTLGTGLMDPWTIGATALIPEPGTDPARLPALLAAHGATLLAAAPGVFRKMLKSGEKLYLPQLRHGLAAGEKLSPALKSAWEEATGTGIFEAFGMSECSTFISGAPTRPAEDGALGFPQVGRRVAILGEDGPVPYGEPGTIAVHRDDPGLMLAYLNAPDETAARFRGDWFLTGDRGSMAPSGQVSYEGRDDDMMNAGGYRVSPIEVETALTGVPGVEQIGVTDVEIKPDTFIIVAFYTGPEPVADAVLAARAQDRLARYKQPRAYVHLPEMPTNPNGKLSRRDLKPLFESRPQ</sequence>
<evidence type="ECO:0000256" key="2">
    <source>
        <dbReference type="SAM" id="MobiDB-lite"/>
    </source>
</evidence>
<dbReference type="Gene3D" id="3.30.300.30">
    <property type="match status" value="1"/>
</dbReference>
<dbReference type="InterPro" id="IPR000873">
    <property type="entry name" value="AMP-dep_synth/lig_dom"/>
</dbReference>
<evidence type="ECO:0000259" key="4">
    <source>
        <dbReference type="Pfam" id="PF13193"/>
    </source>
</evidence>
<organism evidence="5 6">
    <name type="scientific">Arenibacterium halophilum</name>
    <dbReference type="NCBI Taxonomy" id="2583821"/>
    <lineage>
        <taxon>Bacteria</taxon>
        <taxon>Pseudomonadati</taxon>
        <taxon>Pseudomonadota</taxon>
        <taxon>Alphaproteobacteria</taxon>
        <taxon>Rhodobacterales</taxon>
        <taxon>Paracoccaceae</taxon>
        <taxon>Arenibacterium</taxon>
    </lineage>
</organism>
<feature type="domain" description="AMP-binding enzyme C-terminal" evidence="4">
    <location>
        <begin position="417"/>
        <end position="490"/>
    </location>
</feature>
<dbReference type="Gene3D" id="3.40.50.12780">
    <property type="entry name" value="N-terminal domain of ligase-like"/>
    <property type="match status" value="1"/>
</dbReference>
<keyword evidence="6" id="KW-1185">Reference proteome</keyword>
<dbReference type="SUPFAM" id="SSF56801">
    <property type="entry name" value="Acetyl-CoA synthetase-like"/>
    <property type="match status" value="1"/>
</dbReference>
<keyword evidence="1 5" id="KW-0436">Ligase</keyword>
<dbReference type="PANTHER" id="PTHR43352:SF1">
    <property type="entry name" value="ANTHRANILATE--COA LIGASE"/>
    <property type="match status" value="1"/>
</dbReference>
<dbReference type="PANTHER" id="PTHR43352">
    <property type="entry name" value="ACETYL-COA SYNTHETASE"/>
    <property type="match status" value="1"/>
</dbReference>
<dbReference type="InterPro" id="IPR042099">
    <property type="entry name" value="ANL_N_sf"/>
</dbReference>
<feature type="compositionally biased region" description="Basic and acidic residues" evidence="2">
    <location>
        <begin position="492"/>
        <end position="505"/>
    </location>
</feature>
<evidence type="ECO:0000313" key="6">
    <source>
        <dbReference type="Proteomes" id="UP001191082"/>
    </source>
</evidence>
<evidence type="ECO:0000313" key="5">
    <source>
        <dbReference type="EMBL" id="TMV13041.1"/>
    </source>
</evidence>
<dbReference type="RefSeq" id="WP_138863597.1">
    <property type="nucleotide sequence ID" value="NZ_VCPC01000002.1"/>
</dbReference>
<feature type="region of interest" description="Disordered" evidence="2">
    <location>
        <begin position="479"/>
        <end position="505"/>
    </location>
</feature>
<dbReference type="Pfam" id="PF00501">
    <property type="entry name" value="AMP-binding"/>
    <property type="match status" value="1"/>
</dbReference>
<dbReference type="InterPro" id="IPR025110">
    <property type="entry name" value="AMP-bd_C"/>
</dbReference>
<evidence type="ECO:0000259" key="3">
    <source>
        <dbReference type="Pfam" id="PF00501"/>
    </source>
</evidence>
<reference evidence="5 6" key="1">
    <citation type="submission" date="2019-05" db="EMBL/GenBank/DDBJ databases">
        <title>Marivita sp. nov. isolated from sea sediment.</title>
        <authorList>
            <person name="Kim W."/>
        </authorList>
    </citation>
    <scope>NUCLEOTIDE SEQUENCE [LARGE SCALE GENOMIC DNA]</scope>
    <source>
        <strain evidence="5 6">CAU 1492</strain>
    </source>
</reference>
<evidence type="ECO:0000256" key="1">
    <source>
        <dbReference type="ARBA" id="ARBA00022598"/>
    </source>
</evidence>